<reference evidence="1 2" key="1">
    <citation type="journal article" date="2022" name="Plant J.">
        <title>Chromosome-level genome of Camellia lanceoleosa provides a valuable resource for understanding genome evolution and self-incompatibility.</title>
        <authorList>
            <person name="Gong W."/>
            <person name="Xiao S."/>
            <person name="Wang L."/>
            <person name="Liao Z."/>
            <person name="Chang Y."/>
            <person name="Mo W."/>
            <person name="Hu G."/>
            <person name="Li W."/>
            <person name="Zhao G."/>
            <person name="Zhu H."/>
            <person name="Hu X."/>
            <person name="Ji K."/>
            <person name="Xiang X."/>
            <person name="Song Q."/>
            <person name="Yuan D."/>
            <person name="Jin S."/>
            <person name="Zhang L."/>
        </authorList>
    </citation>
    <scope>NUCLEOTIDE SEQUENCE [LARGE SCALE GENOMIC DNA]</scope>
    <source>
        <strain evidence="1">SQ_2022a</strain>
    </source>
</reference>
<evidence type="ECO:0000313" key="2">
    <source>
        <dbReference type="Proteomes" id="UP001060215"/>
    </source>
</evidence>
<dbReference type="EMBL" id="CM045769">
    <property type="protein sequence ID" value="KAI7994362.1"/>
    <property type="molecule type" value="Genomic_DNA"/>
</dbReference>
<evidence type="ECO:0000313" key="1">
    <source>
        <dbReference type="EMBL" id="KAI7994362.1"/>
    </source>
</evidence>
<accession>A0ACC0FZX7</accession>
<comment type="caution">
    <text evidence="1">The sequence shown here is derived from an EMBL/GenBank/DDBJ whole genome shotgun (WGS) entry which is preliminary data.</text>
</comment>
<organism evidence="1 2">
    <name type="scientific">Camellia lanceoleosa</name>
    <dbReference type="NCBI Taxonomy" id="1840588"/>
    <lineage>
        <taxon>Eukaryota</taxon>
        <taxon>Viridiplantae</taxon>
        <taxon>Streptophyta</taxon>
        <taxon>Embryophyta</taxon>
        <taxon>Tracheophyta</taxon>
        <taxon>Spermatophyta</taxon>
        <taxon>Magnoliopsida</taxon>
        <taxon>eudicotyledons</taxon>
        <taxon>Gunneridae</taxon>
        <taxon>Pentapetalae</taxon>
        <taxon>asterids</taxon>
        <taxon>Ericales</taxon>
        <taxon>Theaceae</taxon>
        <taxon>Camellia</taxon>
    </lineage>
</organism>
<gene>
    <name evidence="1" type="ORF">LOK49_LG11G00377</name>
</gene>
<keyword evidence="2" id="KW-1185">Reference proteome</keyword>
<sequence length="93" mass="11417">MDEYERVEARERERERERKIESWKQREGFGREMGENYCVLEKLNHLMISKACNLTADQIDHLDSFFHRLRFLAIILKDMDEKRKKKKQQMSEP</sequence>
<protein>
    <submittedName>
        <fullName evidence="1">Uncharacterized protein</fullName>
    </submittedName>
</protein>
<proteinExistence type="predicted"/>
<dbReference type="Proteomes" id="UP001060215">
    <property type="component" value="Chromosome 12"/>
</dbReference>
<name>A0ACC0FZX7_9ERIC</name>